<dbReference type="AlphaFoldDB" id="A0AAD5JI84"/>
<sequence length="113" mass="12662">MVMSRQMKGFARDGVLMTIFSKEEVYKKEWDGVDILDGDSAKIVQSQPKLRHFGTRAAENPGTMSEEGSDGHHTGDGDRNVKALWASYNSLDVKLEALSRDMQLILTMISDRN</sequence>
<evidence type="ECO:0000313" key="2">
    <source>
        <dbReference type="EMBL" id="KAI9194136.1"/>
    </source>
</evidence>
<name>A0AAD5JI84_ACENE</name>
<dbReference type="Proteomes" id="UP001064489">
    <property type="component" value="Chromosome 1"/>
</dbReference>
<protein>
    <submittedName>
        <fullName evidence="2">Uncharacterized protein</fullName>
    </submittedName>
</protein>
<evidence type="ECO:0000256" key="1">
    <source>
        <dbReference type="SAM" id="MobiDB-lite"/>
    </source>
</evidence>
<comment type="caution">
    <text evidence="2">The sequence shown here is derived from an EMBL/GenBank/DDBJ whole genome shotgun (WGS) entry which is preliminary data.</text>
</comment>
<keyword evidence="3" id="KW-1185">Reference proteome</keyword>
<accession>A0AAD5JI84</accession>
<reference evidence="2" key="2">
    <citation type="submission" date="2023-02" db="EMBL/GenBank/DDBJ databases">
        <authorList>
            <person name="Swenson N.G."/>
            <person name="Wegrzyn J.L."/>
            <person name="Mcevoy S.L."/>
        </authorList>
    </citation>
    <scope>NUCLEOTIDE SEQUENCE</scope>
    <source>
        <strain evidence="2">91603</strain>
        <tissue evidence="2">Leaf</tissue>
    </source>
</reference>
<proteinExistence type="predicted"/>
<dbReference type="EMBL" id="JAJSOW010000003">
    <property type="protein sequence ID" value="KAI9194136.1"/>
    <property type="molecule type" value="Genomic_DNA"/>
</dbReference>
<feature type="region of interest" description="Disordered" evidence="1">
    <location>
        <begin position="48"/>
        <end position="76"/>
    </location>
</feature>
<evidence type="ECO:0000313" key="3">
    <source>
        <dbReference type="Proteomes" id="UP001064489"/>
    </source>
</evidence>
<organism evidence="2 3">
    <name type="scientific">Acer negundo</name>
    <name type="common">Box elder</name>
    <dbReference type="NCBI Taxonomy" id="4023"/>
    <lineage>
        <taxon>Eukaryota</taxon>
        <taxon>Viridiplantae</taxon>
        <taxon>Streptophyta</taxon>
        <taxon>Embryophyta</taxon>
        <taxon>Tracheophyta</taxon>
        <taxon>Spermatophyta</taxon>
        <taxon>Magnoliopsida</taxon>
        <taxon>eudicotyledons</taxon>
        <taxon>Gunneridae</taxon>
        <taxon>Pentapetalae</taxon>
        <taxon>rosids</taxon>
        <taxon>malvids</taxon>
        <taxon>Sapindales</taxon>
        <taxon>Sapindaceae</taxon>
        <taxon>Hippocastanoideae</taxon>
        <taxon>Acereae</taxon>
        <taxon>Acer</taxon>
    </lineage>
</organism>
<reference evidence="2" key="1">
    <citation type="journal article" date="2022" name="Plant J.">
        <title>Strategies of tolerance reflected in two North American maple genomes.</title>
        <authorList>
            <person name="McEvoy S.L."/>
            <person name="Sezen U.U."/>
            <person name="Trouern-Trend A."/>
            <person name="McMahon S.M."/>
            <person name="Schaberg P.G."/>
            <person name="Yang J."/>
            <person name="Wegrzyn J.L."/>
            <person name="Swenson N.G."/>
        </authorList>
    </citation>
    <scope>NUCLEOTIDE SEQUENCE</scope>
    <source>
        <strain evidence="2">91603</strain>
    </source>
</reference>
<gene>
    <name evidence="2" type="ORF">LWI28_003415</name>
</gene>